<dbReference type="EMBL" id="AHYV01000032">
    <property type="protein sequence ID" value="EOT42299.1"/>
    <property type="molecule type" value="Genomic_DNA"/>
</dbReference>
<organism evidence="3 5">
    <name type="scientific">Enterococcus avium ATCC 14025</name>
    <dbReference type="NCBI Taxonomy" id="1140002"/>
    <lineage>
        <taxon>Bacteria</taxon>
        <taxon>Bacillati</taxon>
        <taxon>Bacillota</taxon>
        <taxon>Bacilli</taxon>
        <taxon>Lactobacillales</taxon>
        <taxon>Enterococcaceae</taxon>
        <taxon>Enterococcus</taxon>
    </lineage>
</organism>
<dbReference type="GeneID" id="69567046"/>
<protein>
    <recommendedName>
        <fullName evidence="6">Integral membrane protein</fullName>
    </recommendedName>
</protein>
<keyword evidence="1" id="KW-0812">Transmembrane</keyword>
<reference evidence="3 5" key="2">
    <citation type="submission" date="2013-03" db="EMBL/GenBank/DDBJ databases">
        <title>The Genome Sequence of Enterococcus avium ATCC_14025 (PacBio/Illumina hybrid assembly).</title>
        <authorList>
            <consortium name="The Broad Institute Genomics Platform"/>
            <consortium name="The Broad Institute Genome Sequencing Center for Infectious Disease"/>
            <person name="Earl A."/>
            <person name="Russ C."/>
            <person name="Gilmore M."/>
            <person name="Surin D."/>
            <person name="Walker B."/>
            <person name="Young S."/>
            <person name="Zeng Q."/>
            <person name="Gargeya S."/>
            <person name="Fitzgerald M."/>
            <person name="Haas B."/>
            <person name="Abouelleil A."/>
            <person name="Allen A.W."/>
            <person name="Alvarado L."/>
            <person name="Arachchi H.M."/>
            <person name="Berlin A.M."/>
            <person name="Chapman S.B."/>
            <person name="Gainer-Dewar J."/>
            <person name="Goldberg J."/>
            <person name="Griggs A."/>
            <person name="Gujja S."/>
            <person name="Hansen M."/>
            <person name="Howarth C."/>
            <person name="Imamovic A."/>
            <person name="Ireland A."/>
            <person name="Larimer J."/>
            <person name="McCowan C."/>
            <person name="Murphy C."/>
            <person name="Pearson M."/>
            <person name="Poon T.W."/>
            <person name="Priest M."/>
            <person name="Roberts A."/>
            <person name="Saif S."/>
            <person name="Shea T."/>
            <person name="Sisk P."/>
            <person name="Sykes S."/>
            <person name="Wortman J."/>
            <person name="Nusbaum C."/>
            <person name="Birren B."/>
        </authorList>
    </citation>
    <scope>NUCLEOTIDE SEQUENCE [LARGE SCALE GENOMIC DNA]</scope>
    <source>
        <strain evidence="3 5">ATCC 14025</strain>
    </source>
</reference>
<evidence type="ECO:0000313" key="5">
    <source>
        <dbReference type="Proteomes" id="UP000014107"/>
    </source>
</evidence>
<dbReference type="AlphaFoldDB" id="A0AAV3J2L1"/>
<dbReference type="RefSeq" id="WP_016181028.1">
    <property type="nucleotide sequence ID" value="NZ_KE136365.1"/>
</dbReference>
<keyword evidence="1" id="KW-1133">Transmembrane helix</keyword>
<keyword evidence="1" id="KW-0472">Membrane</keyword>
<name>A0AAV3J2L1_ENTAV</name>
<comment type="caution">
    <text evidence="3">The sequence shown here is derived from an EMBL/GenBank/DDBJ whole genome shotgun (WGS) entry which is preliminary data.</text>
</comment>
<proteinExistence type="predicted"/>
<sequence length="281" mass="32135">MNHMRRTIPRWILAFIGSLLLFATLALVCIRMTLFNQDFMIQQVRRTGYVETICKDMTESIQDLGRGSNIPPEVLADVVPKEMVSSNVENYIRSIYQEIPFELQGENLIKENILKNVDLYAKQKNYTIDDATHTNLNSLAESATKNYSSYIEIPYLLEYGKKVMSFRSSLNLILILVAVAALFIFLGLIMMVKMKHQRMRWSSIVFFGAGLMLIVLPAAIYFSGVINRLGIMSEGLYRFVTQYITAFDLSFVFAGLGSTVLAILLVLISERFRRKKILKVR</sequence>
<evidence type="ECO:0000256" key="1">
    <source>
        <dbReference type="SAM" id="Phobius"/>
    </source>
</evidence>
<evidence type="ECO:0008006" key="6">
    <source>
        <dbReference type="Google" id="ProtNLM"/>
    </source>
</evidence>
<dbReference type="EMBL" id="ASWL01000004">
    <property type="protein sequence ID" value="EOU20262.1"/>
    <property type="molecule type" value="Genomic_DNA"/>
</dbReference>
<dbReference type="Proteomes" id="UP000014104">
    <property type="component" value="Unassembled WGS sequence"/>
</dbReference>
<feature type="transmembrane region" description="Helical" evidence="1">
    <location>
        <begin position="172"/>
        <end position="192"/>
    </location>
</feature>
<gene>
    <name evidence="3" type="ORF">I570_02709</name>
    <name evidence="2" type="ORF">OMU_03222</name>
</gene>
<feature type="transmembrane region" description="Helical" evidence="1">
    <location>
        <begin position="204"/>
        <end position="223"/>
    </location>
</feature>
<keyword evidence="4" id="KW-1185">Reference proteome</keyword>
<evidence type="ECO:0000313" key="3">
    <source>
        <dbReference type="EMBL" id="EOU20262.1"/>
    </source>
</evidence>
<accession>A0AAV3J2L1</accession>
<evidence type="ECO:0000313" key="4">
    <source>
        <dbReference type="Proteomes" id="UP000014104"/>
    </source>
</evidence>
<dbReference type="Proteomes" id="UP000014107">
    <property type="component" value="Unassembled WGS sequence"/>
</dbReference>
<feature type="transmembrane region" description="Helical" evidence="1">
    <location>
        <begin position="243"/>
        <end position="268"/>
    </location>
</feature>
<reference evidence="2 4" key="1">
    <citation type="submission" date="2013-03" db="EMBL/GenBank/DDBJ databases">
        <title>The Genome Sequence of Enterococcus avium ATCC_14025 (Illumina only assembly).</title>
        <authorList>
            <consortium name="The Broad Institute Genomics Platform"/>
            <consortium name="The Broad Institute Genome Sequencing Center for Infectious Disease"/>
            <person name="Earl A."/>
            <person name="Russ C."/>
            <person name="Gilmore M."/>
            <person name="Surin D."/>
            <person name="Walker B."/>
            <person name="Young S."/>
            <person name="Zeng Q."/>
            <person name="Gargeya S."/>
            <person name="Fitzgerald M."/>
            <person name="Haas B."/>
            <person name="Abouelleil A."/>
            <person name="Allen A.W."/>
            <person name="Alvarado L."/>
            <person name="Arachchi H.M."/>
            <person name="Berlin A.M."/>
            <person name="Chapman S.B."/>
            <person name="Gainer-Dewar J."/>
            <person name="Goldberg J."/>
            <person name="Griggs A."/>
            <person name="Gujja S."/>
            <person name="Hansen M."/>
            <person name="Howarth C."/>
            <person name="Imamovic A."/>
            <person name="Ireland A."/>
            <person name="Larimer J."/>
            <person name="McCowan C."/>
            <person name="Murphy C."/>
            <person name="Pearson M."/>
            <person name="Poon T.W."/>
            <person name="Priest M."/>
            <person name="Roberts A."/>
            <person name="Saif S."/>
            <person name="Shea T."/>
            <person name="Sisk P."/>
            <person name="Sykes S."/>
            <person name="Wortman J."/>
            <person name="Nusbaum C."/>
            <person name="Birren B."/>
        </authorList>
    </citation>
    <scope>NUCLEOTIDE SEQUENCE [LARGE SCALE GENOMIC DNA]</scope>
    <source>
        <strain evidence="2 4">ATCC 14025</strain>
    </source>
</reference>
<evidence type="ECO:0000313" key="2">
    <source>
        <dbReference type="EMBL" id="EOT42299.1"/>
    </source>
</evidence>